<dbReference type="InterPro" id="IPR015222">
    <property type="entry name" value="Tam41"/>
</dbReference>
<reference evidence="22" key="3">
    <citation type="submission" date="2025-08" db="UniProtKB">
        <authorList>
            <consortium name="Ensembl"/>
        </authorList>
    </citation>
    <scope>IDENTIFICATION</scope>
</reference>
<evidence type="ECO:0000256" key="20">
    <source>
        <dbReference type="ARBA" id="ARBA00031502"/>
    </source>
</evidence>
<reference evidence="22" key="2">
    <citation type="journal article" date="2008" name="Genome Biol.">
        <title>Improved genome assembly and evidence-based global gene model set for the chordate Ciona intestinalis: new insight into intron and operon populations.</title>
        <authorList>
            <person name="Satou Y."/>
            <person name="Mineta K."/>
            <person name="Ogasawara M."/>
            <person name="Sasakura Y."/>
            <person name="Shoguchi E."/>
            <person name="Ueno K."/>
            <person name="Yamada L."/>
            <person name="Matsumoto J."/>
            <person name="Wasserscheid J."/>
            <person name="Dewar K."/>
            <person name="Wiley G.B."/>
            <person name="Macmil S.L."/>
            <person name="Roe B.A."/>
            <person name="Zeller R.W."/>
            <person name="Hastings K.E."/>
            <person name="Lemaire P."/>
            <person name="Lindquist E."/>
            <person name="Endo T."/>
            <person name="Hotta K."/>
            <person name="Inaba K."/>
        </authorList>
    </citation>
    <scope>NUCLEOTIDE SEQUENCE [LARGE SCALE GENOMIC DNA]</scope>
    <source>
        <strain evidence="22">wild type</strain>
    </source>
</reference>
<evidence type="ECO:0000256" key="15">
    <source>
        <dbReference type="ARBA" id="ARBA00023128"/>
    </source>
</evidence>
<keyword evidence="12 21" id="KW-0999">Mitochondrion inner membrane</keyword>
<comment type="pathway">
    <text evidence="4 21">Phospholipid metabolism; CDP-diacylglycerol biosynthesis; CDP-diacylglycerol from sn-glycerol 3-phosphate: step 3/3.</text>
</comment>
<keyword evidence="18 21" id="KW-1208">Phospholipid metabolism</keyword>
<dbReference type="HOGENOM" id="CLU_030279_1_1_1"/>
<reference evidence="23" key="1">
    <citation type="journal article" date="2002" name="Science">
        <title>The draft genome of Ciona intestinalis: insights into chordate and vertebrate origins.</title>
        <authorList>
            <person name="Dehal P."/>
            <person name="Satou Y."/>
            <person name="Campbell R.K."/>
            <person name="Chapman J."/>
            <person name="Degnan B."/>
            <person name="De Tomaso A."/>
            <person name="Davidson B."/>
            <person name="Di Gregorio A."/>
            <person name="Gelpke M."/>
            <person name="Goodstein D.M."/>
            <person name="Harafuji N."/>
            <person name="Hastings K.E."/>
            <person name="Ho I."/>
            <person name="Hotta K."/>
            <person name="Huang W."/>
            <person name="Kawashima T."/>
            <person name="Lemaire P."/>
            <person name="Martinez D."/>
            <person name="Meinertzhagen I.A."/>
            <person name="Necula S."/>
            <person name="Nonaka M."/>
            <person name="Putnam N."/>
            <person name="Rash S."/>
            <person name="Saiga H."/>
            <person name="Satake M."/>
            <person name="Terry A."/>
            <person name="Yamada L."/>
            <person name="Wang H.G."/>
            <person name="Awazu S."/>
            <person name="Azumi K."/>
            <person name="Boore J."/>
            <person name="Branno M."/>
            <person name="Chin-Bow S."/>
            <person name="DeSantis R."/>
            <person name="Doyle S."/>
            <person name="Francino P."/>
            <person name="Keys D.N."/>
            <person name="Haga S."/>
            <person name="Hayashi H."/>
            <person name="Hino K."/>
            <person name="Imai K.S."/>
            <person name="Inaba K."/>
            <person name="Kano S."/>
            <person name="Kobayashi K."/>
            <person name="Kobayashi M."/>
            <person name="Lee B.I."/>
            <person name="Makabe K.W."/>
            <person name="Manohar C."/>
            <person name="Matassi G."/>
            <person name="Medina M."/>
            <person name="Mochizuki Y."/>
            <person name="Mount S."/>
            <person name="Morishita T."/>
            <person name="Miura S."/>
            <person name="Nakayama A."/>
            <person name="Nishizaka S."/>
            <person name="Nomoto H."/>
            <person name="Ohta F."/>
            <person name="Oishi K."/>
            <person name="Rigoutsos I."/>
            <person name="Sano M."/>
            <person name="Sasaki A."/>
            <person name="Sasakura Y."/>
            <person name="Shoguchi E."/>
            <person name="Shin-i T."/>
            <person name="Spagnuolo A."/>
            <person name="Stainier D."/>
            <person name="Suzuki M.M."/>
            <person name="Tassy O."/>
            <person name="Takatori N."/>
            <person name="Tokuoka M."/>
            <person name="Yagi K."/>
            <person name="Yoshizaki F."/>
            <person name="Wada S."/>
            <person name="Zhang C."/>
            <person name="Hyatt P.D."/>
            <person name="Larimer F."/>
            <person name="Detter C."/>
            <person name="Doggett N."/>
            <person name="Glavina T."/>
            <person name="Hawkins T."/>
            <person name="Richardson P."/>
            <person name="Lucas S."/>
            <person name="Kohara Y."/>
            <person name="Levine M."/>
            <person name="Satoh N."/>
            <person name="Rokhsar D.S."/>
        </authorList>
    </citation>
    <scope>NUCLEOTIDE SEQUENCE [LARGE SCALE GENOMIC DNA]</scope>
</reference>
<organism evidence="22 23">
    <name type="scientific">Ciona intestinalis</name>
    <name type="common">Transparent sea squirt</name>
    <name type="synonym">Ascidia intestinalis</name>
    <dbReference type="NCBI Taxonomy" id="7719"/>
    <lineage>
        <taxon>Eukaryota</taxon>
        <taxon>Metazoa</taxon>
        <taxon>Chordata</taxon>
        <taxon>Tunicata</taxon>
        <taxon>Ascidiacea</taxon>
        <taxon>Phlebobranchia</taxon>
        <taxon>Cionidae</taxon>
        <taxon>Ciona</taxon>
    </lineage>
</organism>
<sequence>MKMQVLVSEAQGLSRLLSRFPGDMSLAFSYGSGIFPQNENSPPLSNMLDLIFVVRDPRSWHSENMRMNKLHYWYPMRYLGPNYAFKLMENYGAGIYYNTGIRLEGRMIKYGVISEDTIVKDLLNWNTLYLAGRLHKPVNIVHHDFENSPKLLEGLKLNLISAVLSSLLILPESFTEMELYHTLAGLSYAGDFRMTFGEDRNKVSNIVVSNLNHFKQLYEPVLKGICEESDRQKDPFHSFIHWKEDIGVFEQDKSPLIQLLHLNRLPFELQLQICRLFDLRSRHVRDVEEILKSAARYPDLSDVVKQSVIHIVQHSSKSQSLKGIVTAGPWTSVKYSATKLRKMMAGLFSTKK</sequence>
<keyword evidence="10 21" id="KW-0808">Transferase</keyword>
<dbReference type="PIRSF" id="PIRSF028840">
    <property type="entry name" value="Mmp37"/>
    <property type="match status" value="1"/>
</dbReference>
<reference evidence="22" key="4">
    <citation type="submission" date="2025-09" db="UniProtKB">
        <authorList>
            <consortium name="Ensembl"/>
        </authorList>
    </citation>
    <scope>IDENTIFICATION</scope>
</reference>
<keyword evidence="16 21" id="KW-0472">Membrane</keyword>
<dbReference type="GeneTree" id="ENSGT00390000000616"/>
<dbReference type="AlphaFoldDB" id="H2Y1H7"/>
<evidence type="ECO:0000256" key="12">
    <source>
        <dbReference type="ARBA" id="ARBA00022792"/>
    </source>
</evidence>
<protein>
    <recommendedName>
        <fullName evidence="8 21">Phosphatidate cytidylyltransferase, mitochondrial</fullName>
        <ecNumber evidence="7 21">2.7.7.41</ecNumber>
    </recommendedName>
    <alternativeName>
        <fullName evidence="19 21">CDP-diacylglycerol synthase</fullName>
    </alternativeName>
    <alternativeName>
        <fullName evidence="20 21">Mitochondrial translocator assembly and maintenance protein 41 homolog</fullName>
    </alternativeName>
</protein>
<dbReference type="Pfam" id="PF09139">
    <property type="entry name" value="Tam41_Mmp37"/>
    <property type="match status" value="1"/>
</dbReference>
<evidence type="ECO:0000256" key="8">
    <source>
        <dbReference type="ARBA" id="ARBA00018337"/>
    </source>
</evidence>
<keyword evidence="17 21" id="KW-0594">Phospholipid biosynthesis</keyword>
<dbReference type="Ensembl" id="ENSCINT00000034860.1">
    <property type="protein sequence ID" value="ENSCINP00000035761.1"/>
    <property type="gene ID" value="ENSCING00000004788.3"/>
</dbReference>
<evidence type="ECO:0000256" key="6">
    <source>
        <dbReference type="ARBA" id="ARBA00005458"/>
    </source>
</evidence>
<accession>H2Y1H7</accession>
<evidence type="ECO:0000313" key="22">
    <source>
        <dbReference type="Ensembl" id="ENSCINP00000035761.1"/>
    </source>
</evidence>
<name>H2Y1H7_CIOIN</name>
<evidence type="ECO:0000256" key="17">
    <source>
        <dbReference type="ARBA" id="ARBA00023209"/>
    </source>
</evidence>
<dbReference type="PANTHER" id="PTHR13619:SF0">
    <property type="entry name" value="PHOSPHATIDATE CYTIDYLYLTRANSFERASE, MITOCHONDRIAL"/>
    <property type="match status" value="1"/>
</dbReference>
<comment type="cofactor">
    <cofactor evidence="1 21">
        <name>Mg(2+)</name>
        <dbReference type="ChEBI" id="CHEBI:18420"/>
    </cofactor>
</comment>
<comment type="catalytic activity">
    <reaction evidence="21">
        <text>a 1,2-diacyl-sn-glycero-3-phosphate + CTP + H(+) = a CDP-1,2-diacyl-sn-glycerol + diphosphate</text>
        <dbReference type="Rhea" id="RHEA:16229"/>
        <dbReference type="ChEBI" id="CHEBI:15378"/>
        <dbReference type="ChEBI" id="CHEBI:33019"/>
        <dbReference type="ChEBI" id="CHEBI:37563"/>
        <dbReference type="ChEBI" id="CHEBI:58332"/>
        <dbReference type="ChEBI" id="CHEBI:58608"/>
        <dbReference type="EC" id="2.7.7.41"/>
    </reaction>
</comment>
<dbReference type="EC" id="2.7.7.41" evidence="7 21"/>
<evidence type="ECO:0000256" key="11">
    <source>
        <dbReference type="ARBA" id="ARBA00022695"/>
    </source>
</evidence>
<evidence type="ECO:0000256" key="4">
    <source>
        <dbReference type="ARBA" id="ARBA00005119"/>
    </source>
</evidence>
<dbReference type="STRING" id="7719.ENSCINP00000035761"/>
<keyword evidence="15 21" id="KW-0496">Mitochondrion</keyword>
<dbReference type="Proteomes" id="UP000008144">
    <property type="component" value="Chromosome 10"/>
</dbReference>
<proteinExistence type="inferred from homology"/>
<dbReference type="FunCoup" id="H2Y1H7">
    <property type="interactions" value="74"/>
</dbReference>
<comment type="subcellular location">
    <subcellularLocation>
        <location evidence="3 21">Mitochondrion inner membrane</location>
        <topology evidence="3 21">Peripheral membrane protein</topology>
        <orientation evidence="3 21">Matrix side</orientation>
    </subcellularLocation>
</comment>
<dbReference type="InParanoid" id="H2Y1H7"/>
<evidence type="ECO:0000313" key="23">
    <source>
        <dbReference type="Proteomes" id="UP000008144"/>
    </source>
</evidence>
<evidence type="ECO:0000256" key="5">
    <source>
        <dbReference type="ARBA" id="ARBA00005189"/>
    </source>
</evidence>
<comment type="pathway">
    <text evidence="5">Lipid metabolism.</text>
</comment>
<dbReference type="UniPathway" id="UPA00557">
    <property type="reaction ID" value="UER00614"/>
</dbReference>
<keyword evidence="13 21" id="KW-0460">Magnesium</keyword>
<dbReference type="GO" id="GO:0032049">
    <property type="term" value="P:cardiolipin biosynthetic process"/>
    <property type="evidence" value="ECO:0000318"/>
    <property type="project" value="GO_Central"/>
</dbReference>
<dbReference type="GO" id="GO:0004605">
    <property type="term" value="F:phosphatidate cytidylyltransferase activity"/>
    <property type="evidence" value="ECO:0000318"/>
    <property type="project" value="GO_Central"/>
</dbReference>
<keyword evidence="23" id="KW-1185">Reference proteome</keyword>
<comment type="similarity">
    <text evidence="6 21">Belongs to the TAM41 family.</text>
</comment>
<evidence type="ECO:0000256" key="9">
    <source>
        <dbReference type="ARBA" id="ARBA00022516"/>
    </source>
</evidence>
<evidence type="ECO:0000256" key="13">
    <source>
        <dbReference type="ARBA" id="ARBA00022842"/>
    </source>
</evidence>
<keyword evidence="9 21" id="KW-0444">Lipid biosynthesis</keyword>
<evidence type="ECO:0000256" key="18">
    <source>
        <dbReference type="ARBA" id="ARBA00023264"/>
    </source>
</evidence>
<evidence type="ECO:0000256" key="7">
    <source>
        <dbReference type="ARBA" id="ARBA00012487"/>
    </source>
</evidence>
<dbReference type="PANTHER" id="PTHR13619">
    <property type="entry name" value="PHOSPHATIDATE CYTIDYLYLTRANSFERASE, MITOCHONDRIAL"/>
    <property type="match status" value="1"/>
</dbReference>
<evidence type="ECO:0000256" key="19">
    <source>
        <dbReference type="ARBA" id="ARBA00029893"/>
    </source>
</evidence>
<keyword evidence="14 21" id="KW-0443">Lipid metabolism</keyword>
<dbReference type="OMA" id="HAENMHR"/>
<dbReference type="GO" id="GO:0005743">
    <property type="term" value="C:mitochondrial inner membrane"/>
    <property type="evidence" value="ECO:0007669"/>
    <property type="project" value="UniProtKB-SubCell"/>
</dbReference>
<comment type="function">
    <text evidence="2 21">Catalyzes the conversion of phosphatidic acid (PA) to CDP-diacylglycerol (CDP-DAG), an essential intermediate in the synthesis of phosphatidylglycerol, cardiolipin and phosphatidylinositol.</text>
</comment>
<evidence type="ECO:0000256" key="16">
    <source>
        <dbReference type="ARBA" id="ARBA00023136"/>
    </source>
</evidence>
<evidence type="ECO:0000256" key="10">
    <source>
        <dbReference type="ARBA" id="ARBA00022679"/>
    </source>
</evidence>
<evidence type="ECO:0000256" key="2">
    <source>
        <dbReference type="ARBA" id="ARBA00003203"/>
    </source>
</evidence>
<dbReference type="EMBL" id="EAAA01000546">
    <property type="status" value="NOT_ANNOTATED_CDS"/>
    <property type="molecule type" value="Genomic_DNA"/>
</dbReference>
<dbReference type="GO" id="GO:0005739">
    <property type="term" value="C:mitochondrion"/>
    <property type="evidence" value="ECO:0000318"/>
    <property type="project" value="GO_Central"/>
</dbReference>
<evidence type="ECO:0000256" key="21">
    <source>
        <dbReference type="PIRNR" id="PIRNR028840"/>
    </source>
</evidence>
<keyword evidence="11 21" id="KW-0548">Nucleotidyltransferase</keyword>
<evidence type="ECO:0000256" key="1">
    <source>
        <dbReference type="ARBA" id="ARBA00001946"/>
    </source>
</evidence>
<evidence type="ECO:0000256" key="14">
    <source>
        <dbReference type="ARBA" id="ARBA00023098"/>
    </source>
</evidence>
<evidence type="ECO:0000256" key="3">
    <source>
        <dbReference type="ARBA" id="ARBA00004443"/>
    </source>
</evidence>
<dbReference type="GO" id="GO:0016024">
    <property type="term" value="P:CDP-diacylglycerol biosynthetic process"/>
    <property type="evidence" value="ECO:0000318"/>
    <property type="project" value="GO_Central"/>
</dbReference>